<dbReference type="AlphaFoldDB" id="A0A397T9C9"/>
<evidence type="ECO:0000259" key="5">
    <source>
        <dbReference type="PROSITE" id="PS50118"/>
    </source>
</evidence>
<keyword evidence="1 3" id="KW-0238">DNA-binding</keyword>
<keyword evidence="2 3" id="KW-0539">Nucleus</keyword>
<gene>
    <name evidence="6" type="ORF">C1645_763454</name>
</gene>
<dbReference type="PROSITE" id="PS50118">
    <property type="entry name" value="HMG_BOX_2"/>
    <property type="match status" value="1"/>
</dbReference>
<feature type="non-terminal residue" evidence="6">
    <location>
        <position position="1"/>
    </location>
</feature>
<dbReference type="PANTHER" id="PTHR45789:SF2">
    <property type="entry name" value="FI18025P1"/>
    <property type="match status" value="1"/>
</dbReference>
<dbReference type="InterPro" id="IPR051356">
    <property type="entry name" value="SOX/SOX-like_TF"/>
</dbReference>
<dbReference type="SUPFAM" id="SSF47095">
    <property type="entry name" value="HMG-box"/>
    <property type="match status" value="1"/>
</dbReference>
<dbReference type="SMART" id="SM00398">
    <property type="entry name" value="HMG"/>
    <property type="match status" value="1"/>
</dbReference>
<protein>
    <recommendedName>
        <fullName evidence="5">HMG box domain-containing protein</fullName>
    </recommendedName>
</protein>
<proteinExistence type="predicted"/>
<dbReference type="CDD" id="cd01389">
    <property type="entry name" value="HMG-box_ROX1-like"/>
    <property type="match status" value="1"/>
</dbReference>
<keyword evidence="7" id="KW-1185">Reference proteome</keyword>
<sequence>MKDENLIYSSNYRFTIDIEDLLNNSTKTRRAKRYEKKRINKPPRPQNAFIIYRRNKVAELKIIFEGQKSANISRIVGEYWREEEKEVKELFEAISRVAEKRHSDKYKDYVYEPKKPNPNRKKAKKAAPKRQTNDKNSTIYPSPTLTDISNFSLSDSNYSNSEFYPSPISNSNNSPLIDNDEINDIQEIGDVVPLVPSLNDIQAQIMINDPVVTESLLEPVDINYDYYGATSNLFQNDFFPN</sequence>
<evidence type="ECO:0000256" key="1">
    <source>
        <dbReference type="ARBA" id="ARBA00023125"/>
    </source>
</evidence>
<dbReference type="InterPro" id="IPR009071">
    <property type="entry name" value="HMG_box_dom"/>
</dbReference>
<dbReference type="Gene3D" id="1.10.30.10">
    <property type="entry name" value="High mobility group box domain"/>
    <property type="match status" value="1"/>
</dbReference>
<feature type="compositionally biased region" description="Basic residues" evidence="4">
    <location>
        <begin position="117"/>
        <end position="128"/>
    </location>
</feature>
<evidence type="ECO:0000313" key="7">
    <source>
        <dbReference type="Proteomes" id="UP000265703"/>
    </source>
</evidence>
<dbReference type="PANTHER" id="PTHR45789">
    <property type="entry name" value="FI18025P1"/>
    <property type="match status" value="1"/>
</dbReference>
<feature type="region of interest" description="Disordered" evidence="4">
    <location>
        <begin position="108"/>
        <end position="142"/>
    </location>
</feature>
<dbReference type="GO" id="GO:0005634">
    <property type="term" value="C:nucleus"/>
    <property type="evidence" value="ECO:0007669"/>
    <property type="project" value="UniProtKB-UniRule"/>
</dbReference>
<evidence type="ECO:0000256" key="2">
    <source>
        <dbReference type="ARBA" id="ARBA00023242"/>
    </source>
</evidence>
<feature type="domain" description="HMG box" evidence="5">
    <location>
        <begin position="42"/>
        <end position="110"/>
    </location>
</feature>
<evidence type="ECO:0000313" key="6">
    <source>
        <dbReference type="EMBL" id="RIA92985.1"/>
    </source>
</evidence>
<dbReference type="Proteomes" id="UP000265703">
    <property type="component" value="Unassembled WGS sequence"/>
</dbReference>
<evidence type="ECO:0000256" key="3">
    <source>
        <dbReference type="PROSITE-ProRule" id="PRU00267"/>
    </source>
</evidence>
<feature type="DNA-binding region" description="HMG box" evidence="3">
    <location>
        <begin position="42"/>
        <end position="110"/>
    </location>
</feature>
<dbReference type="Pfam" id="PF00505">
    <property type="entry name" value="HMG_box"/>
    <property type="match status" value="1"/>
</dbReference>
<evidence type="ECO:0000256" key="4">
    <source>
        <dbReference type="SAM" id="MobiDB-lite"/>
    </source>
</evidence>
<organism evidence="6 7">
    <name type="scientific">Glomus cerebriforme</name>
    <dbReference type="NCBI Taxonomy" id="658196"/>
    <lineage>
        <taxon>Eukaryota</taxon>
        <taxon>Fungi</taxon>
        <taxon>Fungi incertae sedis</taxon>
        <taxon>Mucoromycota</taxon>
        <taxon>Glomeromycotina</taxon>
        <taxon>Glomeromycetes</taxon>
        <taxon>Glomerales</taxon>
        <taxon>Glomeraceae</taxon>
        <taxon>Glomus</taxon>
    </lineage>
</organism>
<dbReference type="GO" id="GO:0000978">
    <property type="term" value="F:RNA polymerase II cis-regulatory region sequence-specific DNA binding"/>
    <property type="evidence" value="ECO:0007669"/>
    <property type="project" value="TreeGrafter"/>
</dbReference>
<dbReference type="InterPro" id="IPR036910">
    <property type="entry name" value="HMG_box_dom_sf"/>
</dbReference>
<name>A0A397T9C9_9GLOM</name>
<dbReference type="OrthoDB" id="6247875at2759"/>
<accession>A0A397T9C9</accession>
<dbReference type="STRING" id="658196.A0A397T9C9"/>
<reference evidence="6 7" key="1">
    <citation type="submission" date="2018-06" db="EMBL/GenBank/DDBJ databases">
        <title>Comparative genomics reveals the genomic features of Rhizophagus irregularis, R. cerebriforme, R. diaphanum and Gigaspora rosea, and their symbiotic lifestyle signature.</title>
        <authorList>
            <person name="Morin E."/>
            <person name="San Clemente H."/>
            <person name="Chen E.C.H."/>
            <person name="De La Providencia I."/>
            <person name="Hainaut M."/>
            <person name="Kuo A."/>
            <person name="Kohler A."/>
            <person name="Murat C."/>
            <person name="Tang N."/>
            <person name="Roy S."/>
            <person name="Loubradou J."/>
            <person name="Henrissat B."/>
            <person name="Grigoriev I.V."/>
            <person name="Corradi N."/>
            <person name="Roux C."/>
            <person name="Martin F.M."/>
        </authorList>
    </citation>
    <scope>NUCLEOTIDE SEQUENCE [LARGE SCALE GENOMIC DNA]</scope>
    <source>
        <strain evidence="6 7">DAOM 227022</strain>
    </source>
</reference>
<dbReference type="GO" id="GO:0000981">
    <property type="term" value="F:DNA-binding transcription factor activity, RNA polymerase II-specific"/>
    <property type="evidence" value="ECO:0007669"/>
    <property type="project" value="TreeGrafter"/>
</dbReference>
<comment type="caution">
    <text evidence="6">The sequence shown here is derived from an EMBL/GenBank/DDBJ whole genome shotgun (WGS) entry which is preliminary data.</text>
</comment>
<dbReference type="EMBL" id="QKYT01000113">
    <property type="protein sequence ID" value="RIA92985.1"/>
    <property type="molecule type" value="Genomic_DNA"/>
</dbReference>